<dbReference type="EMBL" id="JBHSWW010000020">
    <property type="protein sequence ID" value="MFC6752420.1"/>
    <property type="molecule type" value="Genomic_DNA"/>
</dbReference>
<evidence type="ECO:0000259" key="1">
    <source>
        <dbReference type="Pfam" id="PF07790"/>
    </source>
</evidence>
<name>A0ABD5S7K1_9EURY</name>
<dbReference type="AlphaFoldDB" id="A0ABD5S7K1"/>
<sequence>MSIRTSRKAGPDTRAVATLAGVLLVAIAVLLAVGVATAAFDEPTEPAPTAVISLSAEGDRLVLLHEGGEPIDVQELTVRVWVNGDSLARQPSVPFFSAAGFRPGPTGPFNAASGDEWIVGDEASVRIAGTNDPTPRPGDRVEVRLSVRGQPIASMATTVEPG</sequence>
<evidence type="ECO:0000313" key="3">
    <source>
        <dbReference type="Proteomes" id="UP001596442"/>
    </source>
</evidence>
<keyword evidence="3" id="KW-1185">Reference proteome</keyword>
<proteinExistence type="predicted"/>
<organism evidence="2 3">
    <name type="scientific">Halorubrum tibetense</name>
    <dbReference type="NCBI Taxonomy" id="175631"/>
    <lineage>
        <taxon>Archaea</taxon>
        <taxon>Methanobacteriati</taxon>
        <taxon>Methanobacteriota</taxon>
        <taxon>Stenosarchaea group</taxon>
        <taxon>Halobacteria</taxon>
        <taxon>Halobacteriales</taxon>
        <taxon>Haloferacaceae</taxon>
        <taxon>Halorubrum</taxon>
    </lineage>
</organism>
<reference evidence="2 3" key="1">
    <citation type="journal article" date="2019" name="Int. J. Syst. Evol. Microbiol.">
        <title>The Global Catalogue of Microorganisms (GCM) 10K type strain sequencing project: providing services to taxonomists for standard genome sequencing and annotation.</title>
        <authorList>
            <consortium name="The Broad Institute Genomics Platform"/>
            <consortium name="The Broad Institute Genome Sequencing Center for Infectious Disease"/>
            <person name="Wu L."/>
            <person name="Ma J."/>
        </authorList>
    </citation>
    <scope>NUCLEOTIDE SEQUENCE [LARGE SCALE GENOMIC DNA]</scope>
    <source>
        <strain evidence="2 3">CGMCC 1.3239</strain>
    </source>
</reference>
<protein>
    <submittedName>
        <fullName evidence="2">Type IV pilin N-terminal domain-containing protein</fullName>
    </submittedName>
</protein>
<dbReference type="InterPro" id="IPR012859">
    <property type="entry name" value="Pilin_N_archaeal"/>
</dbReference>
<dbReference type="Pfam" id="PF07790">
    <property type="entry name" value="Pilin_N"/>
    <property type="match status" value="1"/>
</dbReference>
<accession>A0ABD5S7K1</accession>
<evidence type="ECO:0000313" key="2">
    <source>
        <dbReference type="EMBL" id="MFC6752420.1"/>
    </source>
</evidence>
<feature type="domain" description="Archaeal Type IV pilin N-terminal" evidence="1">
    <location>
        <begin position="15"/>
        <end position="82"/>
    </location>
</feature>
<comment type="caution">
    <text evidence="2">The sequence shown here is derived from an EMBL/GenBank/DDBJ whole genome shotgun (WGS) entry which is preliminary data.</text>
</comment>
<dbReference type="RefSeq" id="WP_379779105.1">
    <property type="nucleotide sequence ID" value="NZ_JBHSWW010000020.1"/>
</dbReference>
<gene>
    <name evidence="2" type="ORF">ACFQEU_02875</name>
</gene>
<dbReference type="Proteomes" id="UP001596442">
    <property type="component" value="Unassembled WGS sequence"/>
</dbReference>